<organism evidence="1">
    <name type="scientific">uncultured Caudovirales phage</name>
    <dbReference type="NCBI Taxonomy" id="2100421"/>
    <lineage>
        <taxon>Viruses</taxon>
        <taxon>Duplodnaviria</taxon>
        <taxon>Heunggongvirae</taxon>
        <taxon>Uroviricota</taxon>
        <taxon>Caudoviricetes</taxon>
        <taxon>Peduoviridae</taxon>
        <taxon>Maltschvirus</taxon>
        <taxon>Maltschvirus maltsch</taxon>
    </lineage>
</organism>
<gene>
    <name evidence="1" type="ORF">UFOVP395_70</name>
</gene>
<dbReference type="EMBL" id="LR796380">
    <property type="protein sequence ID" value="CAB4140735.1"/>
    <property type="molecule type" value="Genomic_DNA"/>
</dbReference>
<evidence type="ECO:0000313" key="1">
    <source>
        <dbReference type="EMBL" id="CAB4140735.1"/>
    </source>
</evidence>
<name>A0A6J5M1C1_9CAUD</name>
<accession>A0A6J5M1C1</accession>
<sequence length="1732" mass="175039">MADRYWVGGTASWDGTAGTKWSATSGGPGGASVPTSADDVFFNAASGAGTVTIAAGNTGARSINCTGFTGTIAGSAAISVAGSVTLVAAMTYTHSGTVSFTGTGTLTTAGKTFSGVTVNGAGITLTLGDALNISTRTLTITQGTFTTANFNVTAGDIVSTGVIVRAMNLGSSTIVLSSTAPFRPSGSNLTFNAGTSNIQLTSSVITSFGGALTFNNVSFTGTSVASRTIVDVNTYNNLTLSGPSAAGTVTYNMSNRQIINGTLSTTGTAGNRRVRITSDTYGISQILTINSTPSLVDVDFIDTIVQGTAVPISGTRIGNLGGCIGITFSAPKTVYWNPPVSTTIWGGDGWAATSGGTHNTDNFPLAQDTAVIDNSSAGSTILINTGSQIPIGTLDASTRTTAFTINFNQAGTVYGNFTLGSGISLTGTSTLTFSGRSTQTITSAGKSFSCPIVVDTYGGIVTLADALSMGSQTLTVTNGTFNTANFNLSAGRLVSDNTNVRTIILGSSTVSLNETIPINISTITNLTFGAGTSQINITGPGPTIQSGGLTFHNVSLTETGSNVTVITGSTNTFNNLSVTAPTSAIKTLSIQSNQTVTGTLTVVGASPIRRIFLRSDTFGTSRTLSVGTLVGTDCDFRDITIAGAAAGTAPTRAGNAGNNSGITFPAPKTVYWNLSASRNWSANGWALSSGGTPAVNNFPLAQDTAVFDNAGAAGTITVEQPWFVGSINGSARTNAVSFSFVSFPLVIANLTLGTGFSTFAAEMQGIGATQTVTTNGITMDSLIVEAPGSTIVLGDALTLSNSLFLFRGTLDAATYNVTTPLLDNNNTNTRTLKMGSGTWTLTGTGTVWNAGTVTNLTFEKGTANIVLSDNSTTDRTFAGGGLSYNKLTIGGNTSTSITTITGNNQFAELASTKTVAHTIALGTTVQTFGAWTVTGTVGNVVTLTGTGTLHIIAGAAVSGIDYLAMGSIAFSAASMGEFYAGANSTGTAGAPVYRTAKPADSIRYWVGGTGTWSSTARWSLSSGGAGGASIPRSHDDVVFNSGSNATAYTATVDTVTGGIRCKSLTITGPASGNLTLAGSAVMFIHNNVSLPATGLTRTYTGNITLTGSTTGRTFTTNGVALASTIAIDGVGCEWLLGSALNNGTSTVSVRNGTFDLANFNLTAGSLFSFETFITTANYNSRTIKLGSSTLTLSSSSAINFGTSSTVGESVARSLTFDAGTSQINCTSTSPSIVSASKTFHNVSLTSTAITSSTIAGIVIVGSAPTVFNNLTIAGRASAGVSNVTIDLPGTVVVNGTLTVSAGTDATCRTFIRSLTLGTAATITCAAFSGTDVDFRDITIAGAAAPISGTRFGDCRGNSSITFPAPKTVYWNLAGGGSWSATAWAATGGGTPAANNFPLAQDTCVFQATGLNSGASVSFDASFNVGTIDMSARTTNTMTLAVPSSTAATIHGNWINGTGVTLTSGAITSFLIFAGRGTQNITSAGVSFPIRFTINSPGGSVVMQDSLTYSSLSAFTLTTGTFNAAGFNFTYTSPGTFTATGSAARQLAFGSGTWTFTTAGGAFNAANTGLTVTGNGTITLTSGSAKSFGGGGVDYSGIILNQGGAGTLTIIGNNTFKDITATQTATSAATISLGTTTQRVTQFRGKGEATRLLTIQGTSAATPATLIYTGSGPATDTSVDYLSLLGVRAYPLTNTWYAGNNSINNGTLGWEFTSTPATTTSGNFLLFVMPRAA</sequence>
<protein>
    <submittedName>
        <fullName evidence="1">Uncharacterized protein</fullName>
    </submittedName>
</protein>
<reference evidence="1" key="1">
    <citation type="submission" date="2020-04" db="EMBL/GenBank/DDBJ databases">
        <authorList>
            <person name="Chiriac C."/>
            <person name="Salcher M."/>
            <person name="Ghai R."/>
            <person name="Kavagutti S V."/>
        </authorList>
    </citation>
    <scope>NUCLEOTIDE SEQUENCE</scope>
</reference>
<proteinExistence type="predicted"/>